<dbReference type="EMBL" id="JBHTKX010000014">
    <property type="protein sequence ID" value="MFD1131690.1"/>
    <property type="molecule type" value="Genomic_DNA"/>
</dbReference>
<keyword evidence="3" id="KW-1185">Reference proteome</keyword>
<proteinExistence type="predicted"/>
<evidence type="ECO:0000256" key="1">
    <source>
        <dbReference type="SAM" id="Phobius"/>
    </source>
</evidence>
<comment type="caution">
    <text evidence="2">The sequence shown here is derived from an EMBL/GenBank/DDBJ whole genome shotgun (WGS) entry which is preliminary data.</text>
</comment>
<evidence type="ECO:0000313" key="2">
    <source>
        <dbReference type="EMBL" id="MFD1131690.1"/>
    </source>
</evidence>
<feature type="transmembrane region" description="Helical" evidence="1">
    <location>
        <begin position="77"/>
        <end position="100"/>
    </location>
</feature>
<feature type="transmembrane region" description="Helical" evidence="1">
    <location>
        <begin position="42"/>
        <end position="65"/>
    </location>
</feature>
<dbReference type="RefSeq" id="WP_143042174.1">
    <property type="nucleotide sequence ID" value="NZ_JBHTKX010000014.1"/>
</dbReference>
<feature type="transmembrane region" description="Helical" evidence="1">
    <location>
        <begin position="112"/>
        <end position="132"/>
    </location>
</feature>
<evidence type="ECO:0000313" key="3">
    <source>
        <dbReference type="Proteomes" id="UP001597169"/>
    </source>
</evidence>
<organism evidence="2 3">
    <name type="scientific">Paenibacillus provencensis</name>
    <dbReference type="NCBI Taxonomy" id="441151"/>
    <lineage>
        <taxon>Bacteria</taxon>
        <taxon>Bacillati</taxon>
        <taxon>Bacillota</taxon>
        <taxon>Bacilli</taxon>
        <taxon>Bacillales</taxon>
        <taxon>Paenibacillaceae</taxon>
        <taxon>Paenibacillus</taxon>
    </lineage>
</organism>
<keyword evidence="1" id="KW-1133">Transmembrane helix</keyword>
<evidence type="ECO:0008006" key="4">
    <source>
        <dbReference type="Google" id="ProtNLM"/>
    </source>
</evidence>
<keyword evidence="1" id="KW-0812">Transmembrane</keyword>
<protein>
    <recommendedName>
        <fullName evidence="4">Yip1 domain-containing protein</fullName>
    </recommendedName>
</protein>
<feature type="transmembrane region" description="Helical" evidence="1">
    <location>
        <begin position="139"/>
        <end position="155"/>
    </location>
</feature>
<dbReference type="Proteomes" id="UP001597169">
    <property type="component" value="Unassembled WGS sequence"/>
</dbReference>
<reference evidence="3" key="1">
    <citation type="journal article" date="2019" name="Int. J. Syst. Evol. Microbiol.">
        <title>The Global Catalogue of Microorganisms (GCM) 10K type strain sequencing project: providing services to taxonomists for standard genome sequencing and annotation.</title>
        <authorList>
            <consortium name="The Broad Institute Genomics Platform"/>
            <consortium name="The Broad Institute Genome Sequencing Center for Infectious Disease"/>
            <person name="Wu L."/>
            <person name="Ma J."/>
        </authorList>
    </citation>
    <scope>NUCLEOTIDE SEQUENCE [LARGE SCALE GENOMIC DNA]</scope>
    <source>
        <strain evidence="3">CCUG 53519</strain>
    </source>
</reference>
<name>A0ABW3Q1W4_9BACL</name>
<gene>
    <name evidence="2" type="ORF">ACFQ3J_26650</name>
</gene>
<sequence>MMKRSVLFYIWVAIVSYLTGPLVYSVTLWVLEGEKVKDINKLLTWTAPTFFSVGILLFLLCIILLRSINKYNFWSQTLAFALVGIIPITIVPFLTGFSSVSNFNFVVSPEGTLFILFFTSIAIVCSYGTWVAQKKLNKIPFIIISVVIFILFIIIV</sequence>
<feature type="transmembrane region" description="Helical" evidence="1">
    <location>
        <begin position="7"/>
        <end position="30"/>
    </location>
</feature>
<accession>A0ABW3Q1W4</accession>
<keyword evidence="1" id="KW-0472">Membrane</keyword>